<organism evidence="2 3">
    <name type="scientific">Haematococcus lacustris</name>
    <name type="common">Green alga</name>
    <name type="synonym">Haematococcus pluvialis</name>
    <dbReference type="NCBI Taxonomy" id="44745"/>
    <lineage>
        <taxon>Eukaryota</taxon>
        <taxon>Viridiplantae</taxon>
        <taxon>Chlorophyta</taxon>
        <taxon>core chlorophytes</taxon>
        <taxon>Chlorophyceae</taxon>
        <taxon>CS clade</taxon>
        <taxon>Chlamydomonadales</taxon>
        <taxon>Haematococcaceae</taxon>
        <taxon>Haematococcus</taxon>
    </lineage>
</organism>
<sequence>MFSSVDDVDPRSGGPRQCASKQGVAEGSAAAVQVQ</sequence>
<comment type="caution">
    <text evidence="2">The sequence shown here is derived from an EMBL/GenBank/DDBJ whole genome shotgun (WGS) entry which is preliminary data.</text>
</comment>
<evidence type="ECO:0000256" key="1">
    <source>
        <dbReference type="SAM" id="MobiDB-lite"/>
    </source>
</evidence>
<name>A0A699YI29_HAELA</name>
<protein>
    <submittedName>
        <fullName evidence="2">Uncharacterized protein</fullName>
    </submittedName>
</protein>
<feature type="region of interest" description="Disordered" evidence="1">
    <location>
        <begin position="1"/>
        <end position="35"/>
    </location>
</feature>
<dbReference type="Proteomes" id="UP000485058">
    <property type="component" value="Unassembled WGS sequence"/>
</dbReference>
<evidence type="ECO:0000313" key="3">
    <source>
        <dbReference type="Proteomes" id="UP000485058"/>
    </source>
</evidence>
<accession>A0A699YI29</accession>
<gene>
    <name evidence="2" type="ORF">HaLaN_01180</name>
</gene>
<proteinExistence type="predicted"/>
<evidence type="ECO:0000313" key="2">
    <source>
        <dbReference type="EMBL" id="GFH06534.1"/>
    </source>
</evidence>
<dbReference type="EMBL" id="BLLF01000043">
    <property type="protein sequence ID" value="GFH06534.1"/>
    <property type="molecule type" value="Genomic_DNA"/>
</dbReference>
<reference evidence="2 3" key="1">
    <citation type="submission" date="2020-02" db="EMBL/GenBank/DDBJ databases">
        <title>Draft genome sequence of Haematococcus lacustris strain NIES-144.</title>
        <authorList>
            <person name="Morimoto D."/>
            <person name="Nakagawa S."/>
            <person name="Yoshida T."/>
            <person name="Sawayama S."/>
        </authorList>
    </citation>
    <scope>NUCLEOTIDE SEQUENCE [LARGE SCALE GENOMIC DNA]</scope>
    <source>
        <strain evidence="2 3">NIES-144</strain>
    </source>
</reference>
<dbReference type="AlphaFoldDB" id="A0A699YI29"/>
<keyword evidence="3" id="KW-1185">Reference proteome</keyword>